<proteinExistence type="inferred from homology"/>
<dbReference type="PROSITE" id="PS00211">
    <property type="entry name" value="ABC_TRANSPORTER_1"/>
    <property type="match status" value="1"/>
</dbReference>
<evidence type="ECO:0000256" key="9">
    <source>
        <dbReference type="ARBA" id="ARBA00061644"/>
    </source>
</evidence>
<dbReference type="OrthoDB" id="9806127at2"/>
<evidence type="ECO:0000259" key="11">
    <source>
        <dbReference type="PROSITE" id="PS50893"/>
    </source>
</evidence>
<evidence type="ECO:0000256" key="2">
    <source>
        <dbReference type="ARBA" id="ARBA00022448"/>
    </source>
</evidence>
<dbReference type="SUPFAM" id="SSF52540">
    <property type="entry name" value="P-loop containing nucleoside triphosphate hydrolases"/>
    <property type="match status" value="1"/>
</dbReference>
<dbReference type="EMBL" id="SDWT01000001">
    <property type="protein sequence ID" value="RYB94638.1"/>
    <property type="molecule type" value="Genomic_DNA"/>
</dbReference>
<dbReference type="PANTHER" id="PTHR24221">
    <property type="entry name" value="ATP-BINDING CASSETTE SUB-FAMILY B"/>
    <property type="match status" value="1"/>
</dbReference>
<dbReference type="GO" id="GO:0140359">
    <property type="term" value="F:ABC-type transporter activity"/>
    <property type="evidence" value="ECO:0007669"/>
    <property type="project" value="InterPro"/>
</dbReference>
<evidence type="ECO:0000313" key="13">
    <source>
        <dbReference type="EMBL" id="RYB94638.1"/>
    </source>
</evidence>
<evidence type="ECO:0000259" key="12">
    <source>
        <dbReference type="PROSITE" id="PS50929"/>
    </source>
</evidence>
<dbReference type="InterPro" id="IPR003439">
    <property type="entry name" value="ABC_transporter-like_ATP-bd"/>
</dbReference>
<dbReference type="GO" id="GO:0016887">
    <property type="term" value="F:ATP hydrolysis activity"/>
    <property type="evidence" value="ECO:0007669"/>
    <property type="project" value="InterPro"/>
</dbReference>
<evidence type="ECO:0000256" key="4">
    <source>
        <dbReference type="ARBA" id="ARBA00022692"/>
    </source>
</evidence>
<dbReference type="Gene3D" id="3.40.50.300">
    <property type="entry name" value="P-loop containing nucleotide triphosphate hydrolases"/>
    <property type="match status" value="1"/>
</dbReference>
<feature type="transmembrane region" description="Helical" evidence="10">
    <location>
        <begin position="100"/>
        <end position="123"/>
    </location>
</feature>
<dbReference type="PANTHER" id="PTHR24221:SF654">
    <property type="entry name" value="ATP-BINDING CASSETTE SUB-FAMILY B MEMBER 6"/>
    <property type="match status" value="1"/>
</dbReference>
<feature type="transmembrane region" description="Helical" evidence="10">
    <location>
        <begin position="292"/>
        <end position="312"/>
    </location>
</feature>
<dbReference type="InterPro" id="IPR036640">
    <property type="entry name" value="ABC1_TM_sf"/>
</dbReference>
<gene>
    <name evidence="13" type="ORF">EUA93_09970</name>
</gene>
<dbReference type="InterPro" id="IPR039421">
    <property type="entry name" value="Type_1_exporter"/>
</dbReference>
<keyword evidence="2" id="KW-0813">Transport</keyword>
<dbReference type="GO" id="GO:0005886">
    <property type="term" value="C:plasma membrane"/>
    <property type="evidence" value="ECO:0007669"/>
    <property type="project" value="UniProtKB-SubCell"/>
</dbReference>
<keyword evidence="4 10" id="KW-0812">Transmembrane</keyword>
<comment type="similarity">
    <text evidence="9">Belongs to the ABC transporter superfamily. Lipid exporter (TC 3.A.1.106) family.</text>
</comment>
<evidence type="ECO:0000256" key="6">
    <source>
        <dbReference type="ARBA" id="ARBA00022840"/>
    </source>
</evidence>
<dbReference type="PROSITE" id="PS50893">
    <property type="entry name" value="ABC_TRANSPORTER_2"/>
    <property type="match status" value="1"/>
</dbReference>
<comment type="caution">
    <text evidence="13">The sequence shown here is derived from an EMBL/GenBank/DDBJ whole genome shotgun (WGS) entry which is preliminary data.</text>
</comment>
<protein>
    <submittedName>
        <fullName evidence="13">ABC transporter ATP-binding protein</fullName>
    </submittedName>
</protein>
<evidence type="ECO:0000256" key="5">
    <source>
        <dbReference type="ARBA" id="ARBA00022741"/>
    </source>
</evidence>
<dbReference type="Gene3D" id="1.20.1560.10">
    <property type="entry name" value="ABC transporter type 1, transmembrane domain"/>
    <property type="match status" value="1"/>
</dbReference>
<dbReference type="PROSITE" id="PS50929">
    <property type="entry name" value="ABC_TM1F"/>
    <property type="match status" value="1"/>
</dbReference>
<keyword evidence="14" id="KW-1185">Reference proteome</keyword>
<feature type="domain" description="ABC transporter" evidence="11">
    <location>
        <begin position="384"/>
        <end position="618"/>
    </location>
</feature>
<keyword evidence="5" id="KW-0547">Nucleotide-binding</keyword>
<name>A0A4Q2RZQ6_9ACTN</name>
<feature type="transmembrane region" description="Helical" evidence="10">
    <location>
        <begin position="163"/>
        <end position="185"/>
    </location>
</feature>
<accession>A0A4Q2RZQ6</accession>
<organism evidence="13 14">
    <name type="scientific">Nocardioides oleivorans</name>
    <dbReference type="NCBI Taxonomy" id="273676"/>
    <lineage>
        <taxon>Bacteria</taxon>
        <taxon>Bacillati</taxon>
        <taxon>Actinomycetota</taxon>
        <taxon>Actinomycetes</taxon>
        <taxon>Propionibacteriales</taxon>
        <taxon>Nocardioidaceae</taxon>
        <taxon>Nocardioides</taxon>
    </lineage>
</organism>
<evidence type="ECO:0000256" key="7">
    <source>
        <dbReference type="ARBA" id="ARBA00022989"/>
    </source>
</evidence>
<dbReference type="FunFam" id="3.40.50.300:FF:000299">
    <property type="entry name" value="ABC transporter ATP-binding protein/permease"/>
    <property type="match status" value="1"/>
</dbReference>
<evidence type="ECO:0000256" key="10">
    <source>
        <dbReference type="SAM" id="Phobius"/>
    </source>
</evidence>
<keyword evidence="7 10" id="KW-1133">Transmembrane helix</keyword>
<keyword evidence="3" id="KW-1003">Cell membrane</keyword>
<dbReference type="Pfam" id="PF00005">
    <property type="entry name" value="ABC_tran"/>
    <property type="match status" value="1"/>
</dbReference>
<evidence type="ECO:0000256" key="1">
    <source>
        <dbReference type="ARBA" id="ARBA00004651"/>
    </source>
</evidence>
<evidence type="ECO:0000256" key="8">
    <source>
        <dbReference type="ARBA" id="ARBA00023136"/>
    </source>
</evidence>
<evidence type="ECO:0000256" key="3">
    <source>
        <dbReference type="ARBA" id="ARBA00022475"/>
    </source>
</evidence>
<feature type="transmembrane region" description="Helical" evidence="10">
    <location>
        <begin position="191"/>
        <end position="220"/>
    </location>
</feature>
<dbReference type="InterPro" id="IPR027417">
    <property type="entry name" value="P-loop_NTPase"/>
</dbReference>
<dbReference type="GO" id="GO:0034040">
    <property type="term" value="F:ATPase-coupled lipid transmembrane transporter activity"/>
    <property type="evidence" value="ECO:0007669"/>
    <property type="project" value="TreeGrafter"/>
</dbReference>
<dbReference type="AlphaFoldDB" id="A0A4Q2RZQ6"/>
<sequence>MTGWSHVGRRGGNSVLNLQGGLVERSARLLGIPPGTGELITLETRRKLVLSIGGSVVLSLLDTLGVLAMLPMMQYITAQDPDSGTLGVVNRVLGHPSDGALVAVLALIIVGAFVLKDVFAVLFRWWQLNFMAKNQVAIQARLLEGYLVGPYAWHLTKNTSDKLWTVSGAVGMGYTSGLTATLGFFTEVLTITFIFVSLLFVSPVATAAAIVYFGLAGLVVQRGIRPRILHASQRNLEASQAVAKSSLQSLTAVKEIKLRHAHGPFVDTFAAASDEGARASATASWLAEIPKYFLEIVFIVGVGLLAIGASSGGSSTQGLTLIGIFVAAGTRILPSAVRLINALAGIRFARAPLTHLVTENRALQDERDAEVAARITNVVPTGDIEVRGLTFAYADQPEDLVLRGVDLDIPRGRTVAMVGSSGAGKSTFVDILLGLHQPRGGSITAGGTSIFDNLPDWQRQLAVVPQDVTLLDETLGANIAFDEEVDAGRLEEALERAQLSDLVRSLPLGLETEIGERGVRLSGGQRQRIGIARALYRRPQLLVLDEATSALDNETERRLTETIEALKGTMTMVIVAHRLSTVRHSDQLIFMSGGKVATVGTFDEVASRNAEFARLVELGQLAPATSSETHG</sequence>
<evidence type="ECO:0000313" key="14">
    <source>
        <dbReference type="Proteomes" id="UP000294071"/>
    </source>
</evidence>
<dbReference type="GO" id="GO:0005524">
    <property type="term" value="F:ATP binding"/>
    <property type="evidence" value="ECO:0007669"/>
    <property type="project" value="UniProtKB-KW"/>
</dbReference>
<keyword evidence="8 10" id="KW-0472">Membrane</keyword>
<dbReference type="InterPro" id="IPR011527">
    <property type="entry name" value="ABC1_TM_dom"/>
</dbReference>
<keyword evidence="6 13" id="KW-0067">ATP-binding</keyword>
<feature type="domain" description="ABC transmembrane type-1" evidence="12">
    <location>
        <begin position="49"/>
        <end position="346"/>
    </location>
</feature>
<feature type="transmembrane region" description="Helical" evidence="10">
    <location>
        <begin position="48"/>
        <end position="70"/>
    </location>
</feature>
<dbReference type="SUPFAM" id="SSF90123">
    <property type="entry name" value="ABC transporter transmembrane region"/>
    <property type="match status" value="1"/>
</dbReference>
<reference evidence="13 14" key="1">
    <citation type="submission" date="2019-01" db="EMBL/GenBank/DDBJ databases">
        <title>Novel species of Nocardioides.</title>
        <authorList>
            <person name="Liu Q."/>
            <person name="Xin Y.-H."/>
        </authorList>
    </citation>
    <scope>NUCLEOTIDE SEQUENCE [LARGE SCALE GENOMIC DNA]</scope>
    <source>
        <strain evidence="13 14">CGMCC 4.6882</strain>
    </source>
</reference>
<dbReference type="InterPro" id="IPR003593">
    <property type="entry name" value="AAA+_ATPase"/>
</dbReference>
<comment type="subcellular location">
    <subcellularLocation>
        <location evidence="1">Cell membrane</location>
        <topology evidence="1">Multi-pass membrane protein</topology>
    </subcellularLocation>
</comment>
<dbReference type="InterPro" id="IPR017871">
    <property type="entry name" value="ABC_transporter-like_CS"/>
</dbReference>
<dbReference type="SMART" id="SM00382">
    <property type="entry name" value="AAA"/>
    <property type="match status" value="1"/>
</dbReference>
<dbReference type="Proteomes" id="UP000294071">
    <property type="component" value="Unassembled WGS sequence"/>
</dbReference>